<keyword evidence="6" id="KW-1185">Reference proteome</keyword>
<organism evidence="5 6">
    <name type="scientific">Paenibacillus borealis</name>
    <dbReference type="NCBI Taxonomy" id="160799"/>
    <lineage>
        <taxon>Bacteria</taxon>
        <taxon>Bacillati</taxon>
        <taxon>Bacillota</taxon>
        <taxon>Bacilli</taxon>
        <taxon>Bacillales</taxon>
        <taxon>Paenibacillaceae</taxon>
        <taxon>Paenibacillus</taxon>
    </lineage>
</organism>
<evidence type="ECO:0000313" key="6">
    <source>
        <dbReference type="Proteomes" id="UP000029518"/>
    </source>
</evidence>
<dbReference type="GO" id="GO:0006950">
    <property type="term" value="P:response to stress"/>
    <property type="evidence" value="ECO:0007669"/>
    <property type="project" value="TreeGrafter"/>
</dbReference>
<dbReference type="Pfam" id="PF12802">
    <property type="entry name" value="MarR_2"/>
    <property type="match status" value="1"/>
</dbReference>
<dbReference type="PROSITE" id="PS01117">
    <property type="entry name" value="HTH_MARR_1"/>
    <property type="match status" value="1"/>
</dbReference>
<sequence>MAEEQTDKNLETLNHELITLIRLGSLDKKHGGLDRSSYTLLHHLSNHDKVGVKALAEEFGLDTSTISRQTSVLEAKDYVVKVPDPQDGRSSYFQITALGAQTFAEARDIRLQRYEQIFEDWSPGDCQTFSGLLARLNRKLQQKPD</sequence>
<keyword evidence="1" id="KW-0805">Transcription regulation</keyword>
<dbReference type="RefSeq" id="WP_042218399.1">
    <property type="nucleotide sequence ID" value="NZ_CP009285.1"/>
</dbReference>
<dbReference type="HOGENOM" id="CLU_083287_15_0_9"/>
<evidence type="ECO:0000313" key="5">
    <source>
        <dbReference type="EMBL" id="AIQ61532.1"/>
    </source>
</evidence>
<proteinExistence type="predicted"/>
<protein>
    <recommendedName>
        <fullName evidence="4">HTH marR-type domain-containing protein</fullName>
    </recommendedName>
</protein>
<evidence type="ECO:0000256" key="3">
    <source>
        <dbReference type="ARBA" id="ARBA00023163"/>
    </source>
</evidence>
<dbReference type="OrthoDB" id="2389730at2"/>
<dbReference type="SMART" id="SM00347">
    <property type="entry name" value="HTH_MARR"/>
    <property type="match status" value="1"/>
</dbReference>
<dbReference type="Gene3D" id="1.10.10.10">
    <property type="entry name" value="Winged helix-like DNA-binding domain superfamily/Winged helix DNA-binding domain"/>
    <property type="match status" value="1"/>
</dbReference>
<keyword evidence="3" id="KW-0804">Transcription</keyword>
<reference evidence="5" key="1">
    <citation type="submission" date="2014-08" db="EMBL/GenBank/DDBJ databases">
        <title>Comparative genomics of the Paenibacillus odorifer group.</title>
        <authorList>
            <person name="den Bakker H.C."/>
            <person name="Tsai Y.-C.Y.-C."/>
            <person name="Martin N."/>
            <person name="Korlach J."/>
            <person name="Wiedmann M."/>
        </authorList>
    </citation>
    <scope>NUCLEOTIDE SEQUENCE [LARGE SCALE GENOMIC DNA]</scope>
    <source>
        <strain evidence="5">DSM 13188</strain>
    </source>
</reference>
<dbReference type="GO" id="GO:0003677">
    <property type="term" value="F:DNA binding"/>
    <property type="evidence" value="ECO:0007669"/>
    <property type="project" value="UniProtKB-KW"/>
</dbReference>
<dbReference type="EMBL" id="CP009285">
    <property type="protein sequence ID" value="AIQ61532.1"/>
    <property type="molecule type" value="Genomic_DNA"/>
</dbReference>
<dbReference type="PANTHER" id="PTHR33164:SF57">
    <property type="entry name" value="MARR-FAMILY TRANSCRIPTIONAL REGULATOR"/>
    <property type="match status" value="1"/>
</dbReference>
<dbReference type="InterPro" id="IPR000835">
    <property type="entry name" value="HTH_MarR-typ"/>
</dbReference>
<dbReference type="InterPro" id="IPR036388">
    <property type="entry name" value="WH-like_DNA-bd_sf"/>
</dbReference>
<dbReference type="PRINTS" id="PR00598">
    <property type="entry name" value="HTHMARR"/>
</dbReference>
<dbReference type="InterPro" id="IPR023187">
    <property type="entry name" value="Tscrpt_reg_MarR-type_CS"/>
</dbReference>
<dbReference type="GO" id="GO:0003700">
    <property type="term" value="F:DNA-binding transcription factor activity"/>
    <property type="evidence" value="ECO:0007669"/>
    <property type="project" value="InterPro"/>
</dbReference>
<evidence type="ECO:0000256" key="1">
    <source>
        <dbReference type="ARBA" id="ARBA00023015"/>
    </source>
</evidence>
<dbReference type="Proteomes" id="UP000029518">
    <property type="component" value="Chromosome"/>
</dbReference>
<dbReference type="KEGG" id="pbd:PBOR_34985"/>
<evidence type="ECO:0000259" key="4">
    <source>
        <dbReference type="PROSITE" id="PS50995"/>
    </source>
</evidence>
<dbReference type="InterPro" id="IPR039422">
    <property type="entry name" value="MarR/SlyA-like"/>
</dbReference>
<feature type="domain" description="HTH marR-type" evidence="4">
    <location>
        <begin position="1"/>
        <end position="138"/>
    </location>
</feature>
<dbReference type="AlphaFoldDB" id="A0A089LKW6"/>
<gene>
    <name evidence="5" type="ORF">PBOR_34985</name>
</gene>
<dbReference type="PANTHER" id="PTHR33164">
    <property type="entry name" value="TRANSCRIPTIONAL REGULATOR, MARR FAMILY"/>
    <property type="match status" value="1"/>
</dbReference>
<accession>A0A089LKW6</accession>
<keyword evidence="2" id="KW-0238">DNA-binding</keyword>
<name>A0A089LKW6_PAEBO</name>
<dbReference type="PROSITE" id="PS50995">
    <property type="entry name" value="HTH_MARR_2"/>
    <property type="match status" value="1"/>
</dbReference>
<evidence type="ECO:0000256" key="2">
    <source>
        <dbReference type="ARBA" id="ARBA00023125"/>
    </source>
</evidence>
<dbReference type="InterPro" id="IPR036390">
    <property type="entry name" value="WH_DNA-bd_sf"/>
</dbReference>
<dbReference type="SUPFAM" id="SSF46785">
    <property type="entry name" value="Winged helix' DNA-binding domain"/>
    <property type="match status" value="1"/>
</dbReference>